<dbReference type="Gene3D" id="3.60.40.10">
    <property type="entry name" value="PPM-type phosphatase domain"/>
    <property type="match status" value="1"/>
</dbReference>
<dbReference type="SMART" id="SM00332">
    <property type="entry name" value="PP2Cc"/>
    <property type="match status" value="1"/>
</dbReference>
<evidence type="ECO:0000313" key="2">
    <source>
        <dbReference type="EMBL" id="KRM68061.1"/>
    </source>
</evidence>
<organism evidence="2 3">
    <name type="scientific">Apilactobacillus ozensis DSM 23829 = JCM 17196</name>
    <dbReference type="NCBI Taxonomy" id="1423781"/>
    <lineage>
        <taxon>Bacteria</taxon>
        <taxon>Bacillati</taxon>
        <taxon>Bacillota</taxon>
        <taxon>Bacilli</taxon>
        <taxon>Lactobacillales</taxon>
        <taxon>Lactobacillaceae</taxon>
        <taxon>Apilactobacillus</taxon>
    </lineage>
</organism>
<dbReference type="STRING" id="1423781.FD06_GL000179"/>
<proteinExistence type="predicted"/>
<name>A0A0R2AM69_9LACO</name>
<dbReference type="SMART" id="SM00331">
    <property type="entry name" value="PP2C_SIG"/>
    <property type="match status" value="1"/>
</dbReference>
<dbReference type="NCBIfam" id="NF033484">
    <property type="entry name" value="Stp1_PP2C_phos"/>
    <property type="match status" value="1"/>
</dbReference>
<dbReference type="InterPro" id="IPR001932">
    <property type="entry name" value="PPM-type_phosphatase-like_dom"/>
</dbReference>
<sequence>MRVAYKSITGKVRSNNEDYVGVFTNKKNIKLGLLADGIGGNRGGEVASKMAVLNMGEEFKHTDFEDYDSAYSWLRSQIDLANAQILNTSKKFDSLKNMGTTVVATIIFNNRFLITNLGDSRGYLMHGNKFIQLTEDHSYVNELVKSGELTPQDAIKSPLKNVIVKSLGISNDSEVKIRDFPFNLEDQVLICSDGLTNMLSDSEIKKQLALKIGVSEKCEQLVNSANTNGGTDNISVLIVHNEKGRLQDA</sequence>
<dbReference type="RefSeq" id="WP_056966387.1">
    <property type="nucleotide sequence ID" value="NZ_AYYQ01000031.1"/>
</dbReference>
<dbReference type="EMBL" id="AYYQ01000031">
    <property type="protein sequence ID" value="KRM68061.1"/>
    <property type="molecule type" value="Genomic_DNA"/>
</dbReference>
<evidence type="ECO:0000259" key="1">
    <source>
        <dbReference type="PROSITE" id="PS51746"/>
    </source>
</evidence>
<dbReference type="Proteomes" id="UP000052012">
    <property type="component" value="Unassembled WGS sequence"/>
</dbReference>
<dbReference type="PROSITE" id="PS51746">
    <property type="entry name" value="PPM_2"/>
    <property type="match status" value="1"/>
</dbReference>
<dbReference type="PATRIC" id="fig|1423781.4.peg.181"/>
<comment type="caution">
    <text evidence="2">The sequence shown here is derived from an EMBL/GenBank/DDBJ whole genome shotgun (WGS) entry which is preliminary data.</text>
</comment>
<gene>
    <name evidence="2" type="ORF">FD06_GL000179</name>
</gene>
<evidence type="ECO:0000313" key="3">
    <source>
        <dbReference type="Proteomes" id="UP000052012"/>
    </source>
</evidence>
<dbReference type="SUPFAM" id="SSF81606">
    <property type="entry name" value="PP2C-like"/>
    <property type="match status" value="1"/>
</dbReference>
<dbReference type="InterPro" id="IPR036457">
    <property type="entry name" value="PPM-type-like_dom_sf"/>
</dbReference>
<dbReference type="Pfam" id="PF13672">
    <property type="entry name" value="PP2C_2"/>
    <property type="match status" value="1"/>
</dbReference>
<feature type="domain" description="PPM-type phosphatase" evidence="1">
    <location>
        <begin position="2"/>
        <end position="241"/>
    </location>
</feature>
<reference evidence="2 3" key="1">
    <citation type="journal article" date="2015" name="Genome Announc.">
        <title>Expanding the biotechnology potential of lactobacilli through comparative genomics of 213 strains and associated genera.</title>
        <authorList>
            <person name="Sun Z."/>
            <person name="Harris H.M."/>
            <person name="McCann A."/>
            <person name="Guo C."/>
            <person name="Argimon S."/>
            <person name="Zhang W."/>
            <person name="Yang X."/>
            <person name="Jeffery I.B."/>
            <person name="Cooney J.C."/>
            <person name="Kagawa T.F."/>
            <person name="Liu W."/>
            <person name="Song Y."/>
            <person name="Salvetti E."/>
            <person name="Wrobel A."/>
            <person name="Rasinkangas P."/>
            <person name="Parkhill J."/>
            <person name="Rea M.C."/>
            <person name="O'Sullivan O."/>
            <person name="Ritari J."/>
            <person name="Douillard F.P."/>
            <person name="Paul Ross R."/>
            <person name="Yang R."/>
            <person name="Briner A.E."/>
            <person name="Felis G.E."/>
            <person name="de Vos W.M."/>
            <person name="Barrangou R."/>
            <person name="Klaenhammer T.R."/>
            <person name="Caufield P.W."/>
            <person name="Cui Y."/>
            <person name="Zhang H."/>
            <person name="O'Toole P.W."/>
        </authorList>
    </citation>
    <scope>NUCLEOTIDE SEQUENCE [LARGE SCALE GENOMIC DNA]</scope>
    <source>
        <strain evidence="2 3">DSM 23829</strain>
    </source>
</reference>
<dbReference type="OrthoDB" id="9801841at2"/>
<dbReference type="PANTHER" id="PTHR13832:SF860">
    <property type="entry name" value="PROTEIN PHOSPHATASE PHPP"/>
    <property type="match status" value="1"/>
</dbReference>
<dbReference type="InterPro" id="IPR015655">
    <property type="entry name" value="PP2C"/>
</dbReference>
<dbReference type="CDD" id="cd00143">
    <property type="entry name" value="PP2Cc"/>
    <property type="match status" value="1"/>
</dbReference>
<accession>A0A0R2AM69</accession>
<dbReference type="AlphaFoldDB" id="A0A0R2AM69"/>
<keyword evidence="3" id="KW-1185">Reference proteome</keyword>
<dbReference type="PANTHER" id="PTHR13832">
    <property type="entry name" value="PROTEIN PHOSPHATASE 2C"/>
    <property type="match status" value="1"/>
</dbReference>
<dbReference type="GO" id="GO:0004722">
    <property type="term" value="F:protein serine/threonine phosphatase activity"/>
    <property type="evidence" value="ECO:0007669"/>
    <property type="project" value="InterPro"/>
</dbReference>
<protein>
    <submittedName>
        <fullName evidence="2">Serine threonine specific protein phosphatase</fullName>
    </submittedName>
</protein>